<sequence>MSNSDKQSNKFAWSHYEAIDLKGKGRQETFTIRHLKQGSTGAVSTWPVASVLLDYLVLRNGLARKVPSVDTLNMADNSLQQQESTDPLAANDDNESYNIVELGAGTGYLGIGLALSLNREANLSSKEDGVRFQPKVRVMCTDNDQRTIKNMRFNVMDQPKEGMLSKAVTVQNLAWGTDVGGTKFSNAIGSQFGSRQKNKSEKEEKEEDPLRLVTHLIASDVHYGVTTLDPLSSVISAFKLRNPNVVVIVLLKERSPEVYADVTGLKAEIESKVQSGLGDKECSLDTQTALKDFFVSVRDVIHHDITNMKMVEC</sequence>
<dbReference type="Gene3D" id="3.40.50.150">
    <property type="entry name" value="Vaccinia Virus protein VP39"/>
    <property type="match status" value="1"/>
</dbReference>
<evidence type="ECO:0000313" key="2">
    <source>
        <dbReference type="Proteomes" id="UP001295423"/>
    </source>
</evidence>
<dbReference type="InterPro" id="IPR029063">
    <property type="entry name" value="SAM-dependent_MTases_sf"/>
</dbReference>
<dbReference type="EMBL" id="CAKOGP040002313">
    <property type="protein sequence ID" value="CAJ1966668.1"/>
    <property type="molecule type" value="Genomic_DNA"/>
</dbReference>
<keyword evidence="2" id="KW-1185">Reference proteome</keyword>
<reference evidence="1" key="1">
    <citation type="submission" date="2023-08" db="EMBL/GenBank/DDBJ databases">
        <authorList>
            <person name="Audoor S."/>
            <person name="Bilcke G."/>
        </authorList>
    </citation>
    <scope>NUCLEOTIDE SEQUENCE</scope>
</reference>
<comment type="caution">
    <text evidence="1">The sequence shown here is derived from an EMBL/GenBank/DDBJ whole genome shotgun (WGS) entry which is preliminary data.</text>
</comment>
<proteinExistence type="predicted"/>
<accession>A0AAD2GAB9</accession>
<organism evidence="1 2">
    <name type="scientific">Cylindrotheca closterium</name>
    <dbReference type="NCBI Taxonomy" id="2856"/>
    <lineage>
        <taxon>Eukaryota</taxon>
        <taxon>Sar</taxon>
        <taxon>Stramenopiles</taxon>
        <taxon>Ochrophyta</taxon>
        <taxon>Bacillariophyta</taxon>
        <taxon>Bacillariophyceae</taxon>
        <taxon>Bacillariophycidae</taxon>
        <taxon>Bacillariales</taxon>
        <taxon>Bacillariaceae</taxon>
        <taxon>Cylindrotheca</taxon>
    </lineage>
</organism>
<protein>
    <submittedName>
        <fullName evidence="1">Uncharacterized protein</fullName>
    </submittedName>
</protein>
<dbReference type="AlphaFoldDB" id="A0AAD2GAB9"/>
<evidence type="ECO:0000313" key="1">
    <source>
        <dbReference type="EMBL" id="CAJ1966668.1"/>
    </source>
</evidence>
<dbReference type="Pfam" id="PF10294">
    <property type="entry name" value="Methyltransf_16"/>
    <property type="match status" value="1"/>
</dbReference>
<dbReference type="InterPro" id="IPR019410">
    <property type="entry name" value="Methyltransf_16"/>
</dbReference>
<gene>
    <name evidence="1" type="ORF">CYCCA115_LOCUS22251</name>
</gene>
<dbReference type="Proteomes" id="UP001295423">
    <property type="component" value="Unassembled WGS sequence"/>
</dbReference>
<dbReference type="PANTHER" id="PTHR14614">
    <property type="entry name" value="HEPATOCELLULAR CARCINOMA-ASSOCIATED ANTIGEN"/>
    <property type="match status" value="1"/>
</dbReference>
<name>A0AAD2GAB9_9STRA</name>